<reference evidence="3" key="2">
    <citation type="submission" date="2021-04" db="EMBL/GenBank/DDBJ databases">
        <authorList>
            <person name="Gilroy R."/>
        </authorList>
    </citation>
    <scope>NUCLEOTIDE SEQUENCE</scope>
    <source>
        <strain evidence="3">4376</strain>
    </source>
</reference>
<evidence type="ECO:0000313" key="4">
    <source>
        <dbReference type="Proteomes" id="UP000824189"/>
    </source>
</evidence>
<keyword evidence="2" id="KW-0732">Signal</keyword>
<dbReference type="Proteomes" id="UP000824189">
    <property type="component" value="Unassembled WGS sequence"/>
</dbReference>
<evidence type="ECO:0000256" key="1">
    <source>
        <dbReference type="SAM" id="MobiDB-lite"/>
    </source>
</evidence>
<evidence type="ECO:0000256" key="2">
    <source>
        <dbReference type="SAM" id="SignalP"/>
    </source>
</evidence>
<dbReference type="AlphaFoldDB" id="A0A9D1UP89"/>
<feature type="chain" id="PRO_5039546202" description="LGFP repeat-containing protein" evidence="2">
    <location>
        <begin position="27"/>
        <end position="199"/>
    </location>
</feature>
<evidence type="ECO:0008006" key="5">
    <source>
        <dbReference type="Google" id="ProtNLM"/>
    </source>
</evidence>
<dbReference type="EMBL" id="DXFZ01000010">
    <property type="protein sequence ID" value="HIW95022.1"/>
    <property type="molecule type" value="Genomic_DNA"/>
</dbReference>
<evidence type="ECO:0000313" key="3">
    <source>
        <dbReference type="EMBL" id="HIW95022.1"/>
    </source>
</evidence>
<feature type="region of interest" description="Disordered" evidence="1">
    <location>
        <begin position="26"/>
        <end position="75"/>
    </location>
</feature>
<sequence>MNRSMKIRRSALAVAAGAGLVLGAAACSDDSDNNTASSASSAANEAKETASSAVEGSESAEASESEGSDSDVQGETVDVEDVNGETVAIPADIAAEWERMGADKGHLGKVTEVDVADNGTLVTFEDGLFAHSPETGAVPLKGKIAEKWVEGGALGHELGLPTAPEEGDAVNGWTQQFQNGTMEWSAGDNGEFTETVTLN</sequence>
<gene>
    <name evidence="3" type="ORF">H9867_00825</name>
</gene>
<organism evidence="3 4">
    <name type="scientific">Candidatus Corynebacterium gallistercoris</name>
    <dbReference type="NCBI Taxonomy" id="2838530"/>
    <lineage>
        <taxon>Bacteria</taxon>
        <taxon>Bacillati</taxon>
        <taxon>Actinomycetota</taxon>
        <taxon>Actinomycetes</taxon>
        <taxon>Mycobacteriales</taxon>
        <taxon>Corynebacteriaceae</taxon>
        <taxon>Corynebacterium</taxon>
    </lineage>
</organism>
<dbReference type="PROSITE" id="PS51257">
    <property type="entry name" value="PROKAR_LIPOPROTEIN"/>
    <property type="match status" value="1"/>
</dbReference>
<dbReference type="Pfam" id="PF08310">
    <property type="entry name" value="LGFP"/>
    <property type="match status" value="2"/>
</dbReference>
<comment type="caution">
    <text evidence="3">The sequence shown here is derived from an EMBL/GenBank/DDBJ whole genome shotgun (WGS) entry which is preliminary data.</text>
</comment>
<reference evidence="3" key="1">
    <citation type="journal article" date="2021" name="PeerJ">
        <title>Extensive microbial diversity within the chicken gut microbiome revealed by metagenomics and culture.</title>
        <authorList>
            <person name="Gilroy R."/>
            <person name="Ravi A."/>
            <person name="Getino M."/>
            <person name="Pursley I."/>
            <person name="Horton D.L."/>
            <person name="Alikhan N.F."/>
            <person name="Baker D."/>
            <person name="Gharbi K."/>
            <person name="Hall N."/>
            <person name="Watson M."/>
            <person name="Adriaenssens E.M."/>
            <person name="Foster-Nyarko E."/>
            <person name="Jarju S."/>
            <person name="Secka A."/>
            <person name="Antonio M."/>
            <person name="Oren A."/>
            <person name="Chaudhuri R.R."/>
            <person name="La Ragione R."/>
            <person name="Hildebrand F."/>
            <person name="Pallen M.J."/>
        </authorList>
    </citation>
    <scope>NUCLEOTIDE SEQUENCE</scope>
    <source>
        <strain evidence="3">4376</strain>
    </source>
</reference>
<protein>
    <recommendedName>
        <fullName evidence="5">LGFP repeat-containing protein</fullName>
    </recommendedName>
</protein>
<proteinExistence type="predicted"/>
<feature type="signal peptide" evidence="2">
    <location>
        <begin position="1"/>
        <end position="26"/>
    </location>
</feature>
<dbReference type="InterPro" id="IPR013207">
    <property type="entry name" value="LGFP"/>
</dbReference>
<accession>A0A9D1UP89</accession>
<name>A0A9D1UP89_9CORY</name>
<feature type="compositionally biased region" description="Low complexity" evidence="1">
    <location>
        <begin position="26"/>
        <end position="60"/>
    </location>
</feature>